<protein>
    <submittedName>
        <fullName evidence="2">Uncharacterized protein</fullName>
    </submittedName>
</protein>
<evidence type="ECO:0000313" key="2">
    <source>
        <dbReference type="EMBL" id="KAF4609593.1"/>
    </source>
</evidence>
<sequence length="758" mass="81955">MASRPSGASAQFYPRNSHYSTGGVAPSTYSWVPNSHSNPSGQISLPPPRPHPFQSTPHPASRPLPNPHPLQKQLQLVDHDIEPMKPGGKNFMNNAPAAPNNYVQNFDMSKPPLSNNSASPGLKKKTLVGGFVKGIRRLPKVVFGSGNRPANRHDILQNDITSTNTLPMYTSNPTTPVTGLGQSTYYRQPMVLSDPSVDESRTPPPEVLRVDDSRPMITVSQYEDQIHGPSFDEQGRQLSNSAHNYANEGYGGSPADRTTVMVYSHSNDPELDDHAPTSHPLPTVARQISSPGLSYASSDPPAGLRPASLHSTHTMVPPLVIPQPRRVPVPSSGLRVSYASQATIPVRASTPHSSVPGAFPGSSPPRTQEPPLPQSVQNDVVHSEAPAHTVPPPIEPIQSPVSVHAEPTDDYMKMAASPPTSHATFSTTTTSYEPSFSSELNPVEKFFKTLYNMPWISHARVTVDYTPGEGLGKMKKRKTKPSTSWYRTMTSRRSSASLDLLSNGTISSRRTSLSASIALAFGSPLAGSRRSKPLSEVNGSMHHKSSRNGHGSSRHHHRHHHRHHGSHGHRRRRRDTATTTDTGYDKGPSGLAMKPLSSPMVPPPYPFQFPFHYPTFSSFPMAMAASPASKDLQQQQQQQQQQLQAGRNENPQGDQANSPRGPRTGTDLQPQLIYAPAGYTPYQPMLATPQMYMFQPQAAAGPSQGVHLTHAASSGFPGGVADASAAAHPAGTNSPRVHDQHQPSSTPLRGQNIPGSFI</sequence>
<gene>
    <name evidence="2" type="ORF">D9613_012274</name>
</gene>
<feature type="region of interest" description="Disordered" evidence="1">
    <location>
        <begin position="625"/>
        <end position="668"/>
    </location>
</feature>
<feature type="compositionally biased region" description="Basic residues" evidence="1">
    <location>
        <begin position="541"/>
        <end position="574"/>
    </location>
</feature>
<keyword evidence="3" id="KW-1185">Reference proteome</keyword>
<accession>A0A8H4QER4</accession>
<organism evidence="2 3">
    <name type="scientific">Agrocybe pediades</name>
    <dbReference type="NCBI Taxonomy" id="84607"/>
    <lineage>
        <taxon>Eukaryota</taxon>
        <taxon>Fungi</taxon>
        <taxon>Dikarya</taxon>
        <taxon>Basidiomycota</taxon>
        <taxon>Agaricomycotina</taxon>
        <taxon>Agaricomycetes</taxon>
        <taxon>Agaricomycetidae</taxon>
        <taxon>Agaricales</taxon>
        <taxon>Agaricineae</taxon>
        <taxon>Strophariaceae</taxon>
        <taxon>Agrocybe</taxon>
    </lineage>
</organism>
<dbReference type="EMBL" id="JAACJL010000061">
    <property type="protein sequence ID" value="KAF4609593.1"/>
    <property type="molecule type" value="Genomic_DNA"/>
</dbReference>
<feature type="region of interest" description="Disordered" evidence="1">
    <location>
        <begin position="525"/>
        <end position="597"/>
    </location>
</feature>
<feature type="region of interest" description="Disordered" evidence="1">
    <location>
        <begin position="1"/>
        <end position="70"/>
    </location>
</feature>
<feature type="region of interest" description="Disordered" evidence="1">
    <location>
        <begin position="290"/>
        <end position="310"/>
    </location>
</feature>
<evidence type="ECO:0000256" key="1">
    <source>
        <dbReference type="SAM" id="MobiDB-lite"/>
    </source>
</evidence>
<dbReference type="Proteomes" id="UP000521872">
    <property type="component" value="Unassembled WGS sequence"/>
</dbReference>
<name>A0A8H4QER4_9AGAR</name>
<proteinExistence type="predicted"/>
<feature type="compositionally biased region" description="Low complexity" evidence="1">
    <location>
        <begin position="625"/>
        <end position="644"/>
    </location>
</feature>
<feature type="region of interest" description="Disordered" evidence="1">
    <location>
        <begin position="345"/>
        <end position="399"/>
    </location>
</feature>
<feature type="region of interest" description="Disordered" evidence="1">
    <location>
        <begin position="722"/>
        <end position="758"/>
    </location>
</feature>
<comment type="caution">
    <text evidence="2">The sequence shown here is derived from an EMBL/GenBank/DDBJ whole genome shotgun (WGS) entry which is preliminary data.</text>
</comment>
<evidence type="ECO:0000313" key="3">
    <source>
        <dbReference type="Proteomes" id="UP000521872"/>
    </source>
</evidence>
<feature type="compositionally biased region" description="Polar residues" evidence="1">
    <location>
        <begin position="645"/>
        <end position="658"/>
    </location>
</feature>
<dbReference type="AlphaFoldDB" id="A0A8H4QER4"/>
<reference evidence="2 3" key="1">
    <citation type="submission" date="2019-12" db="EMBL/GenBank/DDBJ databases">
        <authorList>
            <person name="Floudas D."/>
            <person name="Bentzer J."/>
            <person name="Ahren D."/>
            <person name="Johansson T."/>
            <person name="Persson P."/>
            <person name="Tunlid A."/>
        </authorList>
    </citation>
    <scope>NUCLEOTIDE SEQUENCE [LARGE SCALE GENOMIC DNA]</scope>
    <source>
        <strain evidence="2 3">CBS 102.39</strain>
    </source>
</reference>
<feature type="compositionally biased region" description="Polar residues" evidence="1">
    <location>
        <begin position="27"/>
        <end position="43"/>
    </location>
</feature>